<name>A0ABD0MUP4_CIRMR</name>
<proteinExistence type="predicted"/>
<dbReference type="Proteomes" id="UP001529510">
    <property type="component" value="Unassembled WGS sequence"/>
</dbReference>
<evidence type="ECO:0000313" key="2">
    <source>
        <dbReference type="Proteomes" id="UP001529510"/>
    </source>
</evidence>
<protein>
    <submittedName>
        <fullName evidence="1">Uncharacterized protein</fullName>
    </submittedName>
</protein>
<organism evidence="1 2">
    <name type="scientific">Cirrhinus mrigala</name>
    <name type="common">Mrigala</name>
    <dbReference type="NCBI Taxonomy" id="683832"/>
    <lineage>
        <taxon>Eukaryota</taxon>
        <taxon>Metazoa</taxon>
        <taxon>Chordata</taxon>
        <taxon>Craniata</taxon>
        <taxon>Vertebrata</taxon>
        <taxon>Euteleostomi</taxon>
        <taxon>Actinopterygii</taxon>
        <taxon>Neopterygii</taxon>
        <taxon>Teleostei</taxon>
        <taxon>Ostariophysi</taxon>
        <taxon>Cypriniformes</taxon>
        <taxon>Cyprinidae</taxon>
        <taxon>Labeoninae</taxon>
        <taxon>Labeonini</taxon>
        <taxon>Cirrhinus</taxon>
    </lineage>
</organism>
<accession>A0ABD0MUP4</accession>
<sequence length="101" mass="11815">MSSFYITKVTAIAAIKLNYSFDEGSCWCITYDVFEDNSLPFKACFHQFLQLLHKIPQKLQIIWFLCSRIQSNNKRTVFHFISVDDSTLKWPHCEVFGLENG</sequence>
<gene>
    <name evidence="1" type="ORF">M9458_052434</name>
</gene>
<evidence type="ECO:0000313" key="1">
    <source>
        <dbReference type="EMBL" id="KAL0152711.1"/>
    </source>
</evidence>
<comment type="caution">
    <text evidence="1">The sequence shown here is derived from an EMBL/GenBank/DDBJ whole genome shotgun (WGS) entry which is preliminary data.</text>
</comment>
<dbReference type="EMBL" id="JAMKFB020000189">
    <property type="protein sequence ID" value="KAL0152711.1"/>
    <property type="molecule type" value="Genomic_DNA"/>
</dbReference>
<dbReference type="AlphaFoldDB" id="A0ABD0MUP4"/>
<reference evidence="1 2" key="1">
    <citation type="submission" date="2024-05" db="EMBL/GenBank/DDBJ databases">
        <title>Genome sequencing and assembly of Indian major carp, Cirrhinus mrigala (Hamilton, 1822).</title>
        <authorList>
            <person name="Mohindra V."/>
            <person name="Chowdhury L.M."/>
            <person name="Lal K."/>
            <person name="Jena J.K."/>
        </authorList>
    </citation>
    <scope>NUCLEOTIDE SEQUENCE [LARGE SCALE GENOMIC DNA]</scope>
    <source>
        <strain evidence="1">CM1030</strain>
        <tissue evidence="1">Blood</tissue>
    </source>
</reference>
<keyword evidence="2" id="KW-1185">Reference proteome</keyword>